<dbReference type="EMBL" id="CAEZUP010000124">
    <property type="protein sequence ID" value="CAB4623575.1"/>
    <property type="molecule type" value="Genomic_DNA"/>
</dbReference>
<protein>
    <submittedName>
        <fullName evidence="2">Unannotated protein</fullName>
    </submittedName>
</protein>
<proteinExistence type="predicted"/>
<name>A0A6J6IFQ5_9ZZZZ</name>
<reference evidence="2" key="1">
    <citation type="submission" date="2020-05" db="EMBL/GenBank/DDBJ databases">
        <authorList>
            <person name="Chiriac C."/>
            <person name="Salcher M."/>
            <person name="Ghai R."/>
            <person name="Kavagutti S V."/>
        </authorList>
    </citation>
    <scope>NUCLEOTIDE SEQUENCE</scope>
</reference>
<feature type="transmembrane region" description="Helical" evidence="1">
    <location>
        <begin position="57"/>
        <end position="74"/>
    </location>
</feature>
<keyword evidence="1" id="KW-1133">Transmembrane helix</keyword>
<feature type="transmembrane region" description="Helical" evidence="1">
    <location>
        <begin position="23"/>
        <end position="45"/>
    </location>
</feature>
<evidence type="ECO:0000313" key="2">
    <source>
        <dbReference type="EMBL" id="CAB4623575.1"/>
    </source>
</evidence>
<accession>A0A6J6IFQ5</accession>
<sequence length="83" mass="8542">MGPRTAVKLGCSDSLSNVKPETILKATFILAAMASLAASVAIYFAAGDDILGRLNGIYVGVWVPSILALGAFLLSGKGDKEKS</sequence>
<organism evidence="2">
    <name type="scientific">freshwater metagenome</name>
    <dbReference type="NCBI Taxonomy" id="449393"/>
    <lineage>
        <taxon>unclassified sequences</taxon>
        <taxon>metagenomes</taxon>
        <taxon>ecological metagenomes</taxon>
    </lineage>
</organism>
<keyword evidence="1" id="KW-0812">Transmembrane</keyword>
<gene>
    <name evidence="2" type="ORF">UFOPK1835_01984</name>
</gene>
<keyword evidence="1" id="KW-0472">Membrane</keyword>
<dbReference type="AlphaFoldDB" id="A0A6J6IFQ5"/>
<evidence type="ECO:0000256" key="1">
    <source>
        <dbReference type="SAM" id="Phobius"/>
    </source>
</evidence>